<organism evidence="2 3">
    <name type="scientific">Calocera viscosa (strain TUFC12733)</name>
    <dbReference type="NCBI Taxonomy" id="1330018"/>
    <lineage>
        <taxon>Eukaryota</taxon>
        <taxon>Fungi</taxon>
        <taxon>Dikarya</taxon>
        <taxon>Basidiomycota</taxon>
        <taxon>Agaricomycotina</taxon>
        <taxon>Dacrymycetes</taxon>
        <taxon>Dacrymycetales</taxon>
        <taxon>Dacrymycetaceae</taxon>
        <taxon>Calocera</taxon>
    </lineage>
</organism>
<protein>
    <submittedName>
        <fullName evidence="2">Uncharacterized protein</fullName>
    </submittedName>
</protein>
<feature type="compositionally biased region" description="Low complexity" evidence="1">
    <location>
        <begin position="220"/>
        <end position="232"/>
    </location>
</feature>
<gene>
    <name evidence="2" type="ORF">CALVIDRAFT_561612</name>
</gene>
<evidence type="ECO:0000313" key="2">
    <source>
        <dbReference type="EMBL" id="KZO99219.1"/>
    </source>
</evidence>
<feature type="compositionally biased region" description="Acidic residues" evidence="1">
    <location>
        <begin position="41"/>
        <end position="62"/>
    </location>
</feature>
<dbReference type="Proteomes" id="UP000076738">
    <property type="component" value="Unassembled WGS sequence"/>
</dbReference>
<proteinExistence type="predicted"/>
<evidence type="ECO:0000256" key="1">
    <source>
        <dbReference type="SAM" id="MobiDB-lite"/>
    </source>
</evidence>
<sequence>MAPVPKSHTHRQSPEAVENDSDTEVRVQPRCTNTIYINLNDDSDADSDDDDDDDDDDEYEEEWQAARGKRCVVAMDGEHLVPEEDFLKGIEICKHLRIAKKIVTRQGEVLNWCCYKDIAGLDCKWFETSESVRTRRAAGHGVPLGKFTYEKNDRPHWKPIAGQGRMLGPPVAIDPVVLAAAQQEVQAAEKLRAELDQMQAKKDAKRAGTSTQGGTRPKASTSTRQTRSQSKKSATDNADGMAPESVKPLQQLASASAGKKKVRFPDKLEAPASLRTAKQSSKRKTVEEEEDDDEPVAPPAKKPKTILPQPKTALPPGAMRAPTTLRKKTTEKKGAPAEPIEIPTEDEDEQEKDVVQDSAANRALASLEKARFKLREVSYEDRLDFAKELFDADIYTLSFRNGARKVTIMAQKFAQVEAACRQEASKCYPDGSADLNKVLSTLRMAANYDTKLKFLRDVLEDQKIFDYLYRTTLLEFLDLEERFFHLEADNRQVEERETLWGLRAS</sequence>
<reference evidence="2 3" key="1">
    <citation type="journal article" date="2016" name="Mol. Biol. Evol.">
        <title>Comparative Genomics of Early-Diverging Mushroom-Forming Fungi Provides Insights into the Origins of Lignocellulose Decay Capabilities.</title>
        <authorList>
            <person name="Nagy L.G."/>
            <person name="Riley R."/>
            <person name="Tritt A."/>
            <person name="Adam C."/>
            <person name="Daum C."/>
            <person name="Floudas D."/>
            <person name="Sun H."/>
            <person name="Yadav J.S."/>
            <person name="Pangilinan J."/>
            <person name="Larsson K.H."/>
            <person name="Matsuura K."/>
            <person name="Barry K."/>
            <person name="Labutti K."/>
            <person name="Kuo R."/>
            <person name="Ohm R.A."/>
            <person name="Bhattacharya S.S."/>
            <person name="Shirouzu T."/>
            <person name="Yoshinaga Y."/>
            <person name="Martin F.M."/>
            <person name="Grigoriev I.V."/>
            <person name="Hibbett D.S."/>
        </authorList>
    </citation>
    <scope>NUCLEOTIDE SEQUENCE [LARGE SCALE GENOMIC DNA]</scope>
    <source>
        <strain evidence="2 3">TUFC12733</strain>
    </source>
</reference>
<evidence type="ECO:0000313" key="3">
    <source>
        <dbReference type="Proteomes" id="UP000076738"/>
    </source>
</evidence>
<feature type="region of interest" description="Disordered" evidence="1">
    <location>
        <begin position="1"/>
        <end position="62"/>
    </location>
</feature>
<dbReference type="EMBL" id="KV417273">
    <property type="protein sequence ID" value="KZO99219.1"/>
    <property type="molecule type" value="Genomic_DNA"/>
</dbReference>
<name>A0A167PXC6_CALVF</name>
<feature type="region of interest" description="Disordered" evidence="1">
    <location>
        <begin position="198"/>
        <end position="352"/>
    </location>
</feature>
<keyword evidence="3" id="KW-1185">Reference proteome</keyword>
<accession>A0A167PXC6</accession>
<dbReference type="AlphaFoldDB" id="A0A167PXC6"/>